<dbReference type="Gene3D" id="3.30.1220.10">
    <property type="entry name" value="CobW-like, C-terminal domain"/>
    <property type="match status" value="1"/>
</dbReference>
<comment type="caution">
    <text evidence="7">The sequence shown here is derived from an EMBL/GenBank/DDBJ whole genome shotgun (WGS) entry which is preliminary data.</text>
</comment>
<protein>
    <submittedName>
        <fullName evidence="7">G3E family GTPase</fullName>
    </submittedName>
</protein>
<evidence type="ECO:0000313" key="7">
    <source>
        <dbReference type="EMBL" id="PPK93873.1"/>
    </source>
</evidence>
<dbReference type="RefSeq" id="WP_104433462.1">
    <property type="nucleotide sequence ID" value="NZ_PTJD01000009.1"/>
</dbReference>
<organism evidence="7 8">
    <name type="scientific">Kineococcus xinjiangensis</name>
    <dbReference type="NCBI Taxonomy" id="512762"/>
    <lineage>
        <taxon>Bacteria</taxon>
        <taxon>Bacillati</taxon>
        <taxon>Actinomycetota</taxon>
        <taxon>Actinomycetes</taxon>
        <taxon>Kineosporiales</taxon>
        <taxon>Kineosporiaceae</taxon>
        <taxon>Kineococcus</taxon>
    </lineage>
</organism>
<name>A0A2S6II28_9ACTN</name>
<evidence type="ECO:0000256" key="5">
    <source>
        <dbReference type="ARBA" id="ARBA00049117"/>
    </source>
</evidence>
<dbReference type="InterPro" id="IPR003495">
    <property type="entry name" value="CobW/HypB/UreG_nucleotide-bd"/>
</dbReference>
<dbReference type="GO" id="GO:0016787">
    <property type="term" value="F:hydrolase activity"/>
    <property type="evidence" value="ECO:0007669"/>
    <property type="project" value="UniProtKB-KW"/>
</dbReference>
<feature type="domain" description="CobW C-terminal" evidence="6">
    <location>
        <begin position="248"/>
        <end position="340"/>
    </location>
</feature>
<accession>A0A2S6II28</accession>
<dbReference type="SUPFAM" id="SSF90002">
    <property type="entry name" value="Hypothetical protein YjiA, C-terminal domain"/>
    <property type="match status" value="1"/>
</dbReference>
<evidence type="ECO:0000256" key="2">
    <source>
        <dbReference type="ARBA" id="ARBA00022801"/>
    </source>
</evidence>
<dbReference type="SMART" id="SM00833">
    <property type="entry name" value="CobW_C"/>
    <property type="match status" value="1"/>
</dbReference>
<dbReference type="InterPro" id="IPR051927">
    <property type="entry name" value="Zn_Chap_cDPG_Synth"/>
</dbReference>
<dbReference type="PANTHER" id="PTHR43603">
    <property type="entry name" value="COBW DOMAIN-CONTAINING PROTEIN DDB_G0274527"/>
    <property type="match status" value="1"/>
</dbReference>
<proteinExistence type="inferred from homology"/>
<evidence type="ECO:0000259" key="6">
    <source>
        <dbReference type="SMART" id="SM00833"/>
    </source>
</evidence>
<evidence type="ECO:0000256" key="4">
    <source>
        <dbReference type="ARBA" id="ARBA00034320"/>
    </source>
</evidence>
<dbReference type="Proteomes" id="UP000239485">
    <property type="component" value="Unassembled WGS sequence"/>
</dbReference>
<keyword evidence="3" id="KW-0143">Chaperone</keyword>
<dbReference type="Pfam" id="PF02492">
    <property type="entry name" value="cobW"/>
    <property type="match status" value="1"/>
</dbReference>
<evidence type="ECO:0000256" key="1">
    <source>
        <dbReference type="ARBA" id="ARBA00022741"/>
    </source>
</evidence>
<dbReference type="InterPro" id="IPR036627">
    <property type="entry name" value="CobW-likC_sf"/>
</dbReference>
<dbReference type="InterPro" id="IPR027417">
    <property type="entry name" value="P-loop_NTPase"/>
</dbReference>
<evidence type="ECO:0000256" key="3">
    <source>
        <dbReference type="ARBA" id="ARBA00023186"/>
    </source>
</evidence>
<comment type="catalytic activity">
    <reaction evidence="5">
        <text>GTP + H2O = GDP + phosphate + H(+)</text>
        <dbReference type="Rhea" id="RHEA:19669"/>
        <dbReference type="ChEBI" id="CHEBI:15377"/>
        <dbReference type="ChEBI" id="CHEBI:15378"/>
        <dbReference type="ChEBI" id="CHEBI:37565"/>
        <dbReference type="ChEBI" id="CHEBI:43474"/>
        <dbReference type="ChEBI" id="CHEBI:58189"/>
    </reaction>
    <physiologicalReaction direction="left-to-right" evidence="5">
        <dbReference type="Rhea" id="RHEA:19670"/>
    </physiologicalReaction>
</comment>
<dbReference type="PANTHER" id="PTHR43603:SF1">
    <property type="entry name" value="ZINC-REGULATED GTPASE METALLOPROTEIN ACTIVATOR 1"/>
    <property type="match status" value="1"/>
</dbReference>
<dbReference type="Gene3D" id="3.40.50.300">
    <property type="entry name" value="P-loop containing nucleotide triphosphate hydrolases"/>
    <property type="match status" value="1"/>
</dbReference>
<keyword evidence="1" id="KW-0547">Nucleotide-binding</keyword>
<dbReference type="InterPro" id="IPR011629">
    <property type="entry name" value="CobW-like_C"/>
</dbReference>
<dbReference type="AlphaFoldDB" id="A0A2S6II28"/>
<evidence type="ECO:0000313" key="8">
    <source>
        <dbReference type="Proteomes" id="UP000239485"/>
    </source>
</evidence>
<sequence>MNGQRDPDPRLPVTVVAAMDAVLRESLTAGALCDVGGVVVLRYDLGPRRADGLRRTVSDASGVVEDVHVPLEHACLGCALREDVLPTLAAIAASGRWEHALLALPVTAEPVAAVQALVAGEVGGTVMEEVVRVAGVVAVADADTLLADAFGDDLLEERGLALAQDDRRAVGEALVHQLEEADVVVLDGEPSPATTAALRHLCVPALHLLRLHEDTGSLLRSWRGAAGLDGRSDLRRAAPSGAPDGDGAWTLELSSPRPFHPQRLLDRLEELGAGRLRARGVFWLPGRPDTVCAWDGAGGQLSIGDLGTWEPGEERRTHLVVTGLDARDRDRIRAAFPCVLATPTEQAAVEGIRGGDGFEDWLGPATADVLTGAHDDG</sequence>
<reference evidence="7 8" key="1">
    <citation type="submission" date="2018-02" db="EMBL/GenBank/DDBJ databases">
        <title>Genomic Encyclopedia of Archaeal and Bacterial Type Strains, Phase II (KMG-II): from individual species to whole genera.</title>
        <authorList>
            <person name="Goeker M."/>
        </authorList>
    </citation>
    <scope>NUCLEOTIDE SEQUENCE [LARGE SCALE GENOMIC DNA]</scope>
    <source>
        <strain evidence="7 8">DSM 22857</strain>
    </source>
</reference>
<keyword evidence="8" id="KW-1185">Reference proteome</keyword>
<dbReference type="GO" id="GO:0000166">
    <property type="term" value="F:nucleotide binding"/>
    <property type="evidence" value="ECO:0007669"/>
    <property type="project" value="UniProtKB-KW"/>
</dbReference>
<dbReference type="OrthoDB" id="9808822at2"/>
<dbReference type="EMBL" id="PTJD01000009">
    <property type="protein sequence ID" value="PPK93873.1"/>
    <property type="molecule type" value="Genomic_DNA"/>
</dbReference>
<gene>
    <name evidence="7" type="ORF">CLV92_109151</name>
</gene>
<comment type="similarity">
    <text evidence="4">Belongs to the SIMIBI class G3E GTPase family. ZNG1 subfamily.</text>
</comment>
<keyword evidence="2" id="KW-0378">Hydrolase</keyword>
<dbReference type="Pfam" id="PF07683">
    <property type="entry name" value="CobW_C"/>
    <property type="match status" value="1"/>
</dbReference>